<dbReference type="PANTHER" id="PTHR13087:SF0">
    <property type="entry name" value="NFKB ACTIVATING PROTEIN LIKE"/>
    <property type="match status" value="1"/>
</dbReference>
<organism evidence="5 6">
    <name type="scientific">Oncorhynchus kisutch</name>
    <name type="common">Coho salmon</name>
    <name type="synonym">Salmo kisutch</name>
    <dbReference type="NCBI Taxonomy" id="8019"/>
    <lineage>
        <taxon>Eukaryota</taxon>
        <taxon>Metazoa</taxon>
        <taxon>Chordata</taxon>
        <taxon>Craniata</taxon>
        <taxon>Vertebrata</taxon>
        <taxon>Euteleostomi</taxon>
        <taxon>Actinopterygii</taxon>
        <taxon>Neopterygii</taxon>
        <taxon>Teleostei</taxon>
        <taxon>Protacanthopterygii</taxon>
        <taxon>Salmoniformes</taxon>
        <taxon>Salmonidae</taxon>
        <taxon>Salmoninae</taxon>
        <taxon>Oncorhynchus</taxon>
    </lineage>
</organism>
<dbReference type="GeneTree" id="ENSGT00940000160787"/>
<reference evidence="5" key="1">
    <citation type="submission" date="2025-08" db="UniProtKB">
        <authorList>
            <consortium name="Ensembl"/>
        </authorList>
    </citation>
    <scope>IDENTIFICATION</scope>
</reference>
<accession>A0A8C7I0N3</accession>
<feature type="domain" description="NF-kappa-B-activating protein C-terminal" evidence="4">
    <location>
        <begin position="140"/>
        <end position="189"/>
    </location>
</feature>
<dbReference type="InterPro" id="IPR040466">
    <property type="entry name" value="NKAP"/>
</dbReference>
<dbReference type="Pfam" id="PF06047">
    <property type="entry name" value="Nkap_C"/>
    <property type="match status" value="1"/>
</dbReference>
<evidence type="ECO:0000313" key="5">
    <source>
        <dbReference type="Ensembl" id="ENSOKIP00005062540.1"/>
    </source>
</evidence>
<protein>
    <submittedName>
        <fullName evidence="5">NFKB activating protein</fullName>
    </submittedName>
</protein>
<sequence length="270" mass="31028">MQHSITLLVAMLVNVTSKAPSHLLHASRWEPHMRRSSVHLLCVSQRHNGWNQKSQIWTHQTKGQISTGLMSIARVWGYSPRVMAPDIFLNRVLSSLHRSKKFKKKKTMKNRKLSASDSSSDGSEEEDTNGDLWVERTCIDKHMVGPEGAAMAEYVKANKRIPRRGEIGLTSDEISTFEMSGFVMSGSRYITTLLFSFGHFQYFIIFYTFGRLLGIIQPGGKRESKILSSFRETVYRKTKGKEDKLAFLLRVNFFSQHYLSLCFFPHRFVI</sequence>
<dbReference type="GO" id="GO:0010468">
    <property type="term" value="P:regulation of gene expression"/>
    <property type="evidence" value="ECO:0007669"/>
    <property type="project" value="TreeGrafter"/>
</dbReference>
<feature type="chain" id="PRO_5034746082" evidence="3">
    <location>
        <begin position="19"/>
        <end position="270"/>
    </location>
</feature>
<evidence type="ECO:0000313" key="6">
    <source>
        <dbReference type="Proteomes" id="UP000694557"/>
    </source>
</evidence>
<dbReference type="AlphaFoldDB" id="A0A8C7I0N3"/>
<name>A0A8C7I0N3_ONCKI</name>
<evidence type="ECO:0000256" key="3">
    <source>
        <dbReference type="SAM" id="SignalP"/>
    </source>
</evidence>
<dbReference type="Proteomes" id="UP000694557">
    <property type="component" value="Unassembled WGS sequence"/>
</dbReference>
<evidence type="ECO:0000259" key="4">
    <source>
        <dbReference type="Pfam" id="PF06047"/>
    </source>
</evidence>
<proteinExistence type="inferred from homology"/>
<dbReference type="Ensembl" id="ENSOKIT00005066460.1">
    <property type="protein sequence ID" value="ENSOKIP00005062540.1"/>
    <property type="gene ID" value="ENSOKIG00005026791.1"/>
</dbReference>
<keyword evidence="6" id="KW-1185">Reference proteome</keyword>
<dbReference type="PANTHER" id="PTHR13087">
    <property type="entry name" value="NF-KAPPA B ACTIVATING PROTEIN"/>
    <property type="match status" value="1"/>
</dbReference>
<reference evidence="5" key="2">
    <citation type="submission" date="2025-09" db="UniProtKB">
        <authorList>
            <consortium name="Ensembl"/>
        </authorList>
    </citation>
    <scope>IDENTIFICATION</scope>
</reference>
<dbReference type="GO" id="GO:0005634">
    <property type="term" value="C:nucleus"/>
    <property type="evidence" value="ECO:0007669"/>
    <property type="project" value="TreeGrafter"/>
</dbReference>
<dbReference type="GO" id="GO:0003682">
    <property type="term" value="F:chromatin binding"/>
    <property type="evidence" value="ECO:0007669"/>
    <property type="project" value="InterPro"/>
</dbReference>
<dbReference type="InterPro" id="IPR009269">
    <property type="entry name" value="NKAP_C"/>
</dbReference>
<keyword evidence="3" id="KW-0732">Signal</keyword>
<evidence type="ECO:0000256" key="2">
    <source>
        <dbReference type="SAM" id="MobiDB-lite"/>
    </source>
</evidence>
<evidence type="ECO:0000256" key="1">
    <source>
        <dbReference type="ARBA" id="ARBA00009313"/>
    </source>
</evidence>
<feature type="signal peptide" evidence="3">
    <location>
        <begin position="1"/>
        <end position="18"/>
    </location>
</feature>
<comment type="similarity">
    <text evidence="1">Belongs to the NKAP family.</text>
</comment>
<feature type="region of interest" description="Disordered" evidence="2">
    <location>
        <begin position="104"/>
        <end position="129"/>
    </location>
</feature>